<evidence type="ECO:0008006" key="3">
    <source>
        <dbReference type="Google" id="ProtNLM"/>
    </source>
</evidence>
<keyword evidence="1" id="KW-0472">Membrane</keyword>
<reference evidence="2" key="1">
    <citation type="submission" date="2018-06" db="EMBL/GenBank/DDBJ databases">
        <authorList>
            <person name="Zhirakovskaya E."/>
        </authorList>
    </citation>
    <scope>NUCLEOTIDE SEQUENCE</scope>
</reference>
<dbReference type="InterPro" id="IPR045781">
    <property type="entry name" value="SxtJ"/>
</dbReference>
<evidence type="ECO:0000313" key="2">
    <source>
        <dbReference type="EMBL" id="VAW87649.1"/>
    </source>
</evidence>
<evidence type="ECO:0000256" key="1">
    <source>
        <dbReference type="SAM" id="Phobius"/>
    </source>
</evidence>
<feature type="transmembrane region" description="Helical" evidence="1">
    <location>
        <begin position="12"/>
        <end position="28"/>
    </location>
</feature>
<dbReference type="Pfam" id="PF19588">
    <property type="entry name" value="SxtJ"/>
    <property type="match status" value="1"/>
</dbReference>
<accession>A0A3B0ZNE2</accession>
<gene>
    <name evidence="2" type="ORF">MNBD_GAMMA17-778</name>
</gene>
<sequence>MTHGYRQERELGVALGVIVAAIGLWPLSGGEMPHWALLLIAIVAIVSTIFKPQIFSPVLKVWLPLGHLLGKLNNGLLLVVIFFLLITPMALLFRLLHRDALKLQRDTCDSNWVVRNEVVTPQSLRNQY</sequence>
<dbReference type="AlphaFoldDB" id="A0A3B0ZNE2"/>
<keyword evidence="1" id="KW-1133">Transmembrane helix</keyword>
<feature type="transmembrane region" description="Helical" evidence="1">
    <location>
        <begin position="75"/>
        <end position="96"/>
    </location>
</feature>
<organism evidence="2">
    <name type="scientific">hydrothermal vent metagenome</name>
    <dbReference type="NCBI Taxonomy" id="652676"/>
    <lineage>
        <taxon>unclassified sequences</taxon>
        <taxon>metagenomes</taxon>
        <taxon>ecological metagenomes</taxon>
    </lineage>
</organism>
<protein>
    <recommendedName>
        <fullName evidence="3">SxtJ</fullName>
    </recommendedName>
</protein>
<dbReference type="EMBL" id="UOFQ01000070">
    <property type="protein sequence ID" value="VAW87649.1"/>
    <property type="molecule type" value="Genomic_DNA"/>
</dbReference>
<keyword evidence="1" id="KW-0812">Transmembrane</keyword>
<feature type="transmembrane region" description="Helical" evidence="1">
    <location>
        <begin position="35"/>
        <end position="55"/>
    </location>
</feature>
<name>A0A3B0ZNE2_9ZZZZ</name>
<proteinExistence type="predicted"/>